<reference evidence="2" key="1">
    <citation type="submission" date="2023-06" db="EMBL/GenBank/DDBJ databases">
        <title>Genomic analysis of the entomopathogenic nematode Steinernema hermaphroditum.</title>
        <authorList>
            <person name="Schwarz E.M."/>
            <person name="Heppert J.K."/>
            <person name="Baniya A."/>
            <person name="Schwartz H.T."/>
            <person name="Tan C.-H."/>
            <person name="Antoshechkin I."/>
            <person name="Sternberg P.W."/>
            <person name="Goodrich-Blair H."/>
            <person name="Dillman A.R."/>
        </authorList>
    </citation>
    <scope>NUCLEOTIDE SEQUENCE</scope>
    <source>
        <strain evidence="2">PS9179</strain>
        <tissue evidence="2">Whole animal</tissue>
    </source>
</reference>
<sequence>MPKRVHFATGCDFGSGPVGRLGSVFRNWLQAQPEAEDNCKRSARRGRTGFADFLSSSAPSSYRSPRTATNYPSIFEQLRASWTIIMLIIIAVMPIPIWFIWIALQCYRHSRKLHSNMQEEV</sequence>
<evidence type="ECO:0000313" key="3">
    <source>
        <dbReference type="Proteomes" id="UP001175271"/>
    </source>
</evidence>
<dbReference type="Proteomes" id="UP001175271">
    <property type="component" value="Unassembled WGS sequence"/>
</dbReference>
<organism evidence="2 3">
    <name type="scientific">Steinernema hermaphroditum</name>
    <dbReference type="NCBI Taxonomy" id="289476"/>
    <lineage>
        <taxon>Eukaryota</taxon>
        <taxon>Metazoa</taxon>
        <taxon>Ecdysozoa</taxon>
        <taxon>Nematoda</taxon>
        <taxon>Chromadorea</taxon>
        <taxon>Rhabditida</taxon>
        <taxon>Tylenchina</taxon>
        <taxon>Panagrolaimomorpha</taxon>
        <taxon>Strongyloidoidea</taxon>
        <taxon>Steinernematidae</taxon>
        <taxon>Steinernema</taxon>
    </lineage>
</organism>
<protein>
    <submittedName>
        <fullName evidence="2">Uncharacterized protein</fullName>
    </submittedName>
</protein>
<keyword evidence="1" id="KW-0812">Transmembrane</keyword>
<keyword evidence="3" id="KW-1185">Reference proteome</keyword>
<name>A0AA39LLH0_9BILA</name>
<comment type="caution">
    <text evidence="2">The sequence shown here is derived from an EMBL/GenBank/DDBJ whole genome shotgun (WGS) entry which is preliminary data.</text>
</comment>
<keyword evidence="1" id="KW-0472">Membrane</keyword>
<dbReference type="EMBL" id="JAUCMV010000004">
    <property type="protein sequence ID" value="KAK0401435.1"/>
    <property type="molecule type" value="Genomic_DNA"/>
</dbReference>
<keyword evidence="1" id="KW-1133">Transmembrane helix</keyword>
<proteinExistence type="predicted"/>
<gene>
    <name evidence="2" type="ORF">QR680_015781</name>
</gene>
<accession>A0AA39LLH0</accession>
<evidence type="ECO:0000313" key="2">
    <source>
        <dbReference type="EMBL" id="KAK0401435.1"/>
    </source>
</evidence>
<dbReference type="AlphaFoldDB" id="A0AA39LLH0"/>
<feature type="transmembrane region" description="Helical" evidence="1">
    <location>
        <begin position="80"/>
        <end position="104"/>
    </location>
</feature>
<evidence type="ECO:0000256" key="1">
    <source>
        <dbReference type="SAM" id="Phobius"/>
    </source>
</evidence>